<dbReference type="GO" id="GO:0003677">
    <property type="term" value="F:DNA binding"/>
    <property type="evidence" value="ECO:0007669"/>
    <property type="project" value="InterPro"/>
</dbReference>
<evidence type="ECO:0000259" key="6">
    <source>
        <dbReference type="PROSITE" id="PS51194"/>
    </source>
</evidence>
<dbReference type="SMART" id="SM00490">
    <property type="entry name" value="HELICc"/>
    <property type="match status" value="1"/>
</dbReference>
<dbReference type="InterPro" id="IPR001650">
    <property type="entry name" value="Helicase_C-like"/>
</dbReference>
<name>A0A8S5SZX3_9CAUD</name>
<dbReference type="Pfam" id="PF00271">
    <property type="entry name" value="Helicase_C"/>
    <property type="match status" value="1"/>
</dbReference>
<protein>
    <submittedName>
        <fullName evidence="7">DNA helicase</fullName>
    </submittedName>
</protein>
<feature type="domain" description="Helicase ATP-binding" evidence="5">
    <location>
        <begin position="130"/>
        <end position="291"/>
    </location>
</feature>
<dbReference type="Pfam" id="PF04851">
    <property type="entry name" value="ResIII"/>
    <property type="match status" value="1"/>
</dbReference>
<evidence type="ECO:0000259" key="5">
    <source>
        <dbReference type="PROSITE" id="PS51192"/>
    </source>
</evidence>
<dbReference type="GO" id="GO:0005524">
    <property type="term" value="F:ATP binding"/>
    <property type="evidence" value="ECO:0007669"/>
    <property type="project" value="UniProtKB-KW"/>
</dbReference>
<evidence type="ECO:0000256" key="4">
    <source>
        <dbReference type="ARBA" id="ARBA00022840"/>
    </source>
</evidence>
<dbReference type="EMBL" id="BK032721">
    <property type="protein sequence ID" value="DAF56637.1"/>
    <property type="molecule type" value="Genomic_DNA"/>
</dbReference>
<keyword evidence="2" id="KW-0378">Hydrolase</keyword>
<feature type="domain" description="Helicase C-terminal" evidence="6">
    <location>
        <begin position="340"/>
        <end position="488"/>
    </location>
</feature>
<accession>A0A8S5SZX3</accession>
<dbReference type="Gene3D" id="3.30.780.20">
    <property type="match status" value="1"/>
</dbReference>
<organism evidence="7">
    <name type="scientific">Myoviridae sp. ctWb16</name>
    <dbReference type="NCBI Taxonomy" id="2827690"/>
    <lineage>
        <taxon>Viruses</taxon>
        <taxon>Duplodnaviria</taxon>
        <taxon>Heunggongvirae</taxon>
        <taxon>Uroviricota</taxon>
        <taxon>Caudoviricetes</taxon>
    </lineage>
</organism>
<dbReference type="PANTHER" id="PTHR11274:SF0">
    <property type="entry name" value="GENERAL TRANSCRIPTION AND DNA REPAIR FACTOR IIH HELICASE SUBUNIT XPB"/>
    <property type="match status" value="1"/>
</dbReference>
<dbReference type="PROSITE" id="PS51194">
    <property type="entry name" value="HELICASE_CTER"/>
    <property type="match status" value="1"/>
</dbReference>
<proteinExistence type="predicted"/>
<dbReference type="PANTHER" id="PTHR11274">
    <property type="entry name" value="RAD25/XP-B DNA REPAIR HELICASE"/>
    <property type="match status" value="1"/>
</dbReference>
<dbReference type="InterPro" id="IPR050615">
    <property type="entry name" value="ATP-dep_DNA_Helicase"/>
</dbReference>
<reference evidence="7" key="1">
    <citation type="journal article" date="2021" name="Proc. Natl. Acad. Sci. U.S.A.">
        <title>A Catalog of Tens of Thousands of Viruses from Human Metagenomes Reveals Hidden Associations with Chronic Diseases.</title>
        <authorList>
            <person name="Tisza M.J."/>
            <person name="Buck C.B."/>
        </authorList>
    </citation>
    <scope>NUCLEOTIDE SEQUENCE</scope>
    <source>
        <strain evidence="7">CtWb16</strain>
    </source>
</reference>
<dbReference type="GO" id="GO:0016787">
    <property type="term" value="F:hydrolase activity"/>
    <property type="evidence" value="ECO:0007669"/>
    <property type="project" value="UniProtKB-KW"/>
</dbReference>
<dbReference type="Gene3D" id="3.40.50.300">
    <property type="entry name" value="P-loop containing nucleotide triphosphate hydrolases"/>
    <property type="match status" value="2"/>
</dbReference>
<dbReference type="SMART" id="SM00487">
    <property type="entry name" value="DEXDc"/>
    <property type="match status" value="1"/>
</dbReference>
<dbReference type="InterPro" id="IPR027417">
    <property type="entry name" value="P-loop_NTPase"/>
</dbReference>
<keyword evidence="4" id="KW-0067">ATP-binding</keyword>
<keyword evidence="1" id="KW-0547">Nucleotide-binding</keyword>
<evidence type="ECO:0000256" key="3">
    <source>
        <dbReference type="ARBA" id="ARBA00022806"/>
    </source>
</evidence>
<evidence type="ECO:0000256" key="2">
    <source>
        <dbReference type="ARBA" id="ARBA00022801"/>
    </source>
</evidence>
<dbReference type="InterPro" id="IPR006935">
    <property type="entry name" value="Helicase/UvrB_N"/>
</dbReference>
<dbReference type="InterPro" id="IPR049430">
    <property type="entry name" value="UvsW_N_sf"/>
</dbReference>
<sequence length="493" mass="56612">MVKLTIIYKDYIHCTVRGLLPDDIAKCIKEFKVFIPSARFQPSYKLGRWDGYKQYFTITGQTYVNLLPRMFEIINVSQYEVEIIRPENVIEDPDLGEDIDNTYFSYLKWYKGHYKEDEPIMLEDHQVRVVNTCLKNHRCIIDAATGSGKTLISAVLAKKVLPFGKTILIVPSKDLAFQSANEFKQWGLDAGIVGCNLREFGHDVTVCTWQTINSMERSKTEKPLSVEELSKLKDGVVSLIFDECHQCKSYHIQQVCDSTFKDVPIKWGLTGTVPKEKSDYYCLYTSLGGVGAVVEAKELQDKGFLANCNINCIRLEDNTLCQDFTSEIEYLESNDERISFITQLLHSIVQTSGNTLVLLSHKKFGKNLTEKLIKLGTNAIFLNGDVKSTKRFEEYEKIKTENNKCIVAIDKIASTGLSISRLFNLVFIDYGKAFTKTIQSVGRGLRLAKDKDFVEIYDISSTTKYSKKHFNDRIHYYDEKKYPFRILNIDKWR</sequence>
<keyword evidence="3 7" id="KW-0347">Helicase</keyword>
<evidence type="ECO:0000256" key="1">
    <source>
        <dbReference type="ARBA" id="ARBA00022741"/>
    </source>
</evidence>
<evidence type="ECO:0000313" key="7">
    <source>
        <dbReference type="EMBL" id="DAF56637.1"/>
    </source>
</evidence>
<dbReference type="PROSITE" id="PS51192">
    <property type="entry name" value="HELICASE_ATP_BIND_1"/>
    <property type="match status" value="1"/>
</dbReference>
<dbReference type="SUPFAM" id="SSF52540">
    <property type="entry name" value="P-loop containing nucleoside triphosphate hydrolases"/>
    <property type="match status" value="2"/>
</dbReference>
<dbReference type="GO" id="GO:0004386">
    <property type="term" value="F:helicase activity"/>
    <property type="evidence" value="ECO:0007669"/>
    <property type="project" value="UniProtKB-KW"/>
</dbReference>
<dbReference type="InterPro" id="IPR014001">
    <property type="entry name" value="Helicase_ATP-bd"/>
</dbReference>